<dbReference type="GO" id="GO:0005829">
    <property type="term" value="C:cytosol"/>
    <property type="evidence" value="ECO:0007669"/>
    <property type="project" value="TreeGrafter"/>
</dbReference>
<protein>
    <submittedName>
        <fullName evidence="1">HAD family phosphatase</fullName>
    </submittedName>
</protein>
<dbReference type="PANTHER" id="PTHR10000:SF8">
    <property type="entry name" value="HAD SUPERFAMILY HYDROLASE-LIKE, TYPE 3"/>
    <property type="match status" value="1"/>
</dbReference>
<gene>
    <name evidence="1" type="ORF">DXX94_11705</name>
</gene>
<evidence type="ECO:0000313" key="2">
    <source>
        <dbReference type="Proteomes" id="UP000256899"/>
    </source>
</evidence>
<evidence type="ECO:0000313" key="1">
    <source>
        <dbReference type="EMBL" id="REL31321.1"/>
    </source>
</evidence>
<dbReference type="GO" id="GO:0000287">
    <property type="term" value="F:magnesium ion binding"/>
    <property type="evidence" value="ECO:0007669"/>
    <property type="project" value="TreeGrafter"/>
</dbReference>
<dbReference type="Gene3D" id="3.40.50.1000">
    <property type="entry name" value="HAD superfamily/HAD-like"/>
    <property type="match status" value="1"/>
</dbReference>
<dbReference type="InterPro" id="IPR036412">
    <property type="entry name" value="HAD-like_sf"/>
</dbReference>
<dbReference type="AlphaFoldDB" id="A0A3E0U2W0"/>
<name>A0A3E0U2W0_9GAMM</name>
<dbReference type="EMBL" id="QUOT01000001">
    <property type="protein sequence ID" value="REL31321.1"/>
    <property type="molecule type" value="Genomic_DNA"/>
</dbReference>
<organism evidence="1 2">
    <name type="scientific">Thalassotalea euphylliae</name>
    <dbReference type="NCBI Taxonomy" id="1655234"/>
    <lineage>
        <taxon>Bacteria</taxon>
        <taxon>Pseudomonadati</taxon>
        <taxon>Pseudomonadota</taxon>
        <taxon>Gammaproteobacteria</taxon>
        <taxon>Alteromonadales</taxon>
        <taxon>Colwelliaceae</taxon>
        <taxon>Thalassotalea</taxon>
    </lineage>
</organism>
<dbReference type="PROSITE" id="PS01229">
    <property type="entry name" value="COF_2"/>
    <property type="match status" value="1"/>
</dbReference>
<dbReference type="Gene3D" id="3.30.1240.10">
    <property type="match status" value="1"/>
</dbReference>
<comment type="caution">
    <text evidence="1">The sequence shown here is derived from an EMBL/GenBank/DDBJ whole genome shotgun (WGS) entry which is preliminary data.</text>
</comment>
<accession>A0A3E0U2W0</accession>
<keyword evidence="2" id="KW-1185">Reference proteome</keyword>
<dbReference type="RefSeq" id="WP_116016063.1">
    <property type="nucleotide sequence ID" value="NZ_QUOT01000001.1"/>
</dbReference>
<dbReference type="Proteomes" id="UP000256899">
    <property type="component" value="Unassembled WGS sequence"/>
</dbReference>
<dbReference type="InterPro" id="IPR023214">
    <property type="entry name" value="HAD_sf"/>
</dbReference>
<dbReference type="PANTHER" id="PTHR10000">
    <property type="entry name" value="PHOSPHOSERINE PHOSPHATASE"/>
    <property type="match status" value="1"/>
</dbReference>
<reference evidence="2" key="1">
    <citation type="submission" date="2018-08" db="EMBL/GenBank/DDBJ databases">
        <title>Thalassotalea euphylliae genome.</title>
        <authorList>
            <person name="Summers S."/>
            <person name="Rice S.A."/>
            <person name="Freckelton M.L."/>
            <person name="Nedved B.T."/>
            <person name="Hadfield M.G."/>
        </authorList>
    </citation>
    <scope>NUCLEOTIDE SEQUENCE [LARGE SCALE GENOMIC DNA]</scope>
    <source>
        <strain evidence="2">H3</strain>
    </source>
</reference>
<dbReference type="Pfam" id="PF08282">
    <property type="entry name" value="Hydrolase_3"/>
    <property type="match status" value="1"/>
</dbReference>
<dbReference type="SUPFAM" id="SSF56784">
    <property type="entry name" value="HAD-like"/>
    <property type="match status" value="1"/>
</dbReference>
<dbReference type="GO" id="GO:0016791">
    <property type="term" value="F:phosphatase activity"/>
    <property type="evidence" value="ECO:0007669"/>
    <property type="project" value="TreeGrafter"/>
</dbReference>
<proteinExistence type="predicted"/>
<sequence>MIINLRATNPLVVFDLDQTLLNKQSQLSAYTLATLRALDSQGIQYTIATGRSDLSAAPVIKEHTFSLPHIYTNGVLTWCPNEKRFSFNHCLSVDESLAAVEIMASPQSTPFVSALDKDARRCIFHGILKNKAEQSLLQRLSQKDGVSLLPIEQCKGDLHFTNISMVGPSDVVKEANGKISAQANLVAYSGQALVADYRWIDVHHAAANKGSAVLALKNQLGADSIICFGDSDNDTSMFEIADECYAPENAKAHIKAASTAIIGHHDEDGVAKFLRKRFSLSF</sequence>